<dbReference type="EMBL" id="JADBJN010000004">
    <property type="protein sequence ID" value="KAG5668319.1"/>
    <property type="molecule type" value="Genomic_DNA"/>
</dbReference>
<sequence>MSEENLFRKLLLLDEKILVPIGIWPTNDWKFTMWNYFHIFIQLGFFILVVFKNLLNPEKGSVENALILANGGLIIVIYCITVLIKKDKFVELIDYMKVKSKSKVRPQERKFLINIGQEFQKIARGSLLVLAAACLLRFILPPIEIFYYELFDNDKIYKIPPAMGFPAYNILSLDILVYIVETFIRLLILAHLVGICSIFILTTLYISYKFFSLALNLEFFDQNDVNAVNGFIIEHNKIIR</sequence>
<feature type="transmembrane region" description="Helical" evidence="1">
    <location>
        <begin position="159"/>
        <end position="179"/>
    </location>
</feature>
<keyword evidence="1" id="KW-0472">Membrane</keyword>
<evidence type="ECO:0000313" key="2">
    <source>
        <dbReference type="EMBL" id="KAG5668319.1"/>
    </source>
</evidence>
<evidence type="ECO:0000256" key="1">
    <source>
        <dbReference type="SAM" id="Phobius"/>
    </source>
</evidence>
<reference evidence="2" key="1">
    <citation type="submission" date="2021-03" db="EMBL/GenBank/DDBJ databases">
        <title>Chromosome level genome of the anhydrobiotic midge Polypedilum vanderplanki.</title>
        <authorList>
            <person name="Yoshida Y."/>
            <person name="Kikawada T."/>
            <person name="Gusev O."/>
        </authorList>
    </citation>
    <scope>NUCLEOTIDE SEQUENCE</scope>
    <source>
        <strain evidence="2">NIAS01</strain>
        <tissue evidence="2">Whole body or cell culture</tissue>
    </source>
</reference>
<protein>
    <recommendedName>
        <fullName evidence="4">Odorant receptor</fullName>
    </recommendedName>
</protein>
<keyword evidence="1" id="KW-1133">Transmembrane helix</keyword>
<feature type="transmembrane region" description="Helical" evidence="1">
    <location>
        <begin position="67"/>
        <end position="84"/>
    </location>
</feature>
<evidence type="ECO:0008006" key="4">
    <source>
        <dbReference type="Google" id="ProtNLM"/>
    </source>
</evidence>
<organism evidence="2 3">
    <name type="scientific">Polypedilum vanderplanki</name>
    <name type="common">Sleeping chironomid midge</name>
    <dbReference type="NCBI Taxonomy" id="319348"/>
    <lineage>
        <taxon>Eukaryota</taxon>
        <taxon>Metazoa</taxon>
        <taxon>Ecdysozoa</taxon>
        <taxon>Arthropoda</taxon>
        <taxon>Hexapoda</taxon>
        <taxon>Insecta</taxon>
        <taxon>Pterygota</taxon>
        <taxon>Neoptera</taxon>
        <taxon>Endopterygota</taxon>
        <taxon>Diptera</taxon>
        <taxon>Nematocera</taxon>
        <taxon>Chironomoidea</taxon>
        <taxon>Chironomidae</taxon>
        <taxon>Chironominae</taxon>
        <taxon>Polypedilum</taxon>
        <taxon>Polypedilum</taxon>
    </lineage>
</organism>
<gene>
    <name evidence="2" type="ORF">PVAND_016263</name>
</gene>
<proteinExistence type="predicted"/>
<comment type="caution">
    <text evidence="2">The sequence shown here is derived from an EMBL/GenBank/DDBJ whole genome shotgun (WGS) entry which is preliminary data.</text>
</comment>
<keyword evidence="1" id="KW-0812">Transmembrane</keyword>
<dbReference type="AlphaFoldDB" id="A0A9J6BFD3"/>
<name>A0A9J6BFD3_POLVA</name>
<feature type="transmembrane region" description="Helical" evidence="1">
    <location>
        <begin position="36"/>
        <end position="55"/>
    </location>
</feature>
<keyword evidence="3" id="KW-1185">Reference proteome</keyword>
<feature type="transmembrane region" description="Helical" evidence="1">
    <location>
        <begin position="127"/>
        <end position="147"/>
    </location>
</feature>
<feature type="transmembrane region" description="Helical" evidence="1">
    <location>
        <begin position="186"/>
        <end position="208"/>
    </location>
</feature>
<accession>A0A9J6BFD3</accession>
<dbReference type="Proteomes" id="UP001107558">
    <property type="component" value="Chromosome 4"/>
</dbReference>
<evidence type="ECO:0000313" key="3">
    <source>
        <dbReference type="Proteomes" id="UP001107558"/>
    </source>
</evidence>